<feature type="transmembrane region" description="Helical" evidence="6">
    <location>
        <begin position="208"/>
        <end position="233"/>
    </location>
</feature>
<evidence type="ECO:0000256" key="2">
    <source>
        <dbReference type="ARBA" id="ARBA00022448"/>
    </source>
</evidence>
<evidence type="ECO:0000256" key="3">
    <source>
        <dbReference type="ARBA" id="ARBA00022692"/>
    </source>
</evidence>
<feature type="transmembrane region" description="Helical" evidence="6">
    <location>
        <begin position="166"/>
        <end position="188"/>
    </location>
</feature>
<dbReference type="PROSITE" id="PS50267">
    <property type="entry name" value="NA_NEUROTRAN_SYMP_3"/>
    <property type="match status" value="1"/>
</dbReference>
<dbReference type="NCBIfam" id="NF037979">
    <property type="entry name" value="Na_transp"/>
    <property type="match status" value="1"/>
</dbReference>
<feature type="transmembrane region" description="Helical" evidence="6">
    <location>
        <begin position="45"/>
        <end position="70"/>
    </location>
</feature>
<feature type="transmembrane region" description="Helical" evidence="6">
    <location>
        <begin position="449"/>
        <end position="468"/>
    </location>
</feature>
<name>A0A7D5GJC0_9EURY</name>
<dbReference type="RefSeq" id="WP_179170345.1">
    <property type="nucleotide sequence ID" value="NZ_CP058529.1"/>
</dbReference>
<feature type="transmembrane region" description="Helical" evidence="6">
    <location>
        <begin position="245"/>
        <end position="267"/>
    </location>
</feature>
<dbReference type="InterPro" id="IPR000175">
    <property type="entry name" value="Na/ntran_symport"/>
</dbReference>
<feature type="transmembrane region" description="Helical" evidence="6">
    <location>
        <begin position="337"/>
        <end position="357"/>
    </location>
</feature>
<evidence type="ECO:0000256" key="4">
    <source>
        <dbReference type="ARBA" id="ARBA00022989"/>
    </source>
</evidence>
<protein>
    <submittedName>
        <fullName evidence="7">Sodium-dependent transporter</fullName>
    </submittedName>
</protein>
<dbReference type="InterPro" id="IPR047218">
    <property type="entry name" value="YocR/YhdH-like"/>
</dbReference>
<dbReference type="Proteomes" id="UP000509750">
    <property type="component" value="Chromosome"/>
</dbReference>
<feature type="transmembrane region" description="Helical" evidence="6">
    <location>
        <begin position="12"/>
        <end position="33"/>
    </location>
</feature>
<keyword evidence="4 6" id="KW-1133">Transmembrane helix</keyword>
<feature type="transmembrane region" description="Helical" evidence="6">
    <location>
        <begin position="296"/>
        <end position="317"/>
    </location>
</feature>
<evidence type="ECO:0000313" key="7">
    <source>
        <dbReference type="EMBL" id="QLG28771.1"/>
    </source>
</evidence>
<proteinExistence type="predicted"/>
<dbReference type="InterPro" id="IPR037272">
    <property type="entry name" value="SNS_sf"/>
</dbReference>
<dbReference type="OrthoDB" id="99721at2157"/>
<dbReference type="SUPFAM" id="SSF161070">
    <property type="entry name" value="SNF-like"/>
    <property type="match status" value="1"/>
</dbReference>
<keyword evidence="2" id="KW-0813">Transport</keyword>
<feature type="transmembrane region" description="Helical" evidence="6">
    <location>
        <begin position="377"/>
        <end position="399"/>
    </location>
</feature>
<dbReference type="KEGG" id="halg:HUG10_15025"/>
<feature type="transmembrane region" description="Helical" evidence="6">
    <location>
        <begin position="128"/>
        <end position="154"/>
    </location>
</feature>
<dbReference type="Pfam" id="PF00209">
    <property type="entry name" value="SNF"/>
    <property type="match status" value="2"/>
</dbReference>
<dbReference type="AlphaFoldDB" id="A0A7D5GJC0"/>
<gene>
    <name evidence="7" type="ORF">HUG10_15025</name>
</gene>
<organism evidence="7 8">
    <name type="scientific">Halorarum halophilum</name>
    <dbReference type="NCBI Taxonomy" id="2743090"/>
    <lineage>
        <taxon>Archaea</taxon>
        <taxon>Methanobacteriati</taxon>
        <taxon>Methanobacteriota</taxon>
        <taxon>Stenosarchaea group</taxon>
        <taxon>Halobacteria</taxon>
        <taxon>Halobacteriales</taxon>
        <taxon>Haloferacaceae</taxon>
        <taxon>Halorarum</taxon>
    </lineage>
</organism>
<feature type="transmembrane region" description="Helical" evidence="6">
    <location>
        <begin position="411"/>
        <end position="429"/>
    </location>
</feature>
<evidence type="ECO:0000256" key="1">
    <source>
        <dbReference type="ARBA" id="ARBA00004141"/>
    </source>
</evidence>
<accession>A0A7D5GJC0</accession>
<reference evidence="7 8" key="1">
    <citation type="submission" date="2020-07" db="EMBL/GenBank/DDBJ databases">
        <title>Gai3-2, isolated from salt lake.</title>
        <authorList>
            <person name="Cui H."/>
            <person name="Shi X."/>
        </authorList>
    </citation>
    <scope>NUCLEOTIDE SEQUENCE [LARGE SCALE GENOMIC DNA]</scope>
    <source>
        <strain evidence="7 8">Gai3-2</strain>
    </source>
</reference>
<dbReference type="PRINTS" id="PR00176">
    <property type="entry name" value="NANEUSMPORT"/>
</dbReference>
<feature type="transmembrane region" description="Helical" evidence="6">
    <location>
        <begin position="91"/>
        <end position="122"/>
    </location>
</feature>
<evidence type="ECO:0000313" key="8">
    <source>
        <dbReference type="Proteomes" id="UP000509750"/>
    </source>
</evidence>
<dbReference type="GeneID" id="56030172"/>
<keyword evidence="5 6" id="KW-0472">Membrane</keyword>
<evidence type="ECO:0000256" key="5">
    <source>
        <dbReference type="ARBA" id="ARBA00023136"/>
    </source>
</evidence>
<dbReference type="CDD" id="cd10336">
    <property type="entry name" value="SLC6sbd_Tyt1-Like"/>
    <property type="match status" value="1"/>
</dbReference>
<evidence type="ECO:0000256" key="6">
    <source>
        <dbReference type="SAM" id="Phobius"/>
    </source>
</evidence>
<dbReference type="EMBL" id="CP058529">
    <property type="protein sequence ID" value="QLG28771.1"/>
    <property type="molecule type" value="Genomic_DNA"/>
</dbReference>
<keyword evidence="3 6" id="KW-0812">Transmembrane</keyword>
<dbReference type="GO" id="GO:0016020">
    <property type="term" value="C:membrane"/>
    <property type="evidence" value="ECO:0007669"/>
    <property type="project" value="UniProtKB-SubCell"/>
</dbReference>
<dbReference type="PANTHER" id="PTHR42948:SF1">
    <property type="entry name" value="TRANSPORTER"/>
    <property type="match status" value="1"/>
</dbReference>
<keyword evidence="8" id="KW-1185">Reference proteome</keyword>
<comment type="subcellular location">
    <subcellularLocation>
        <location evidence="1">Membrane</location>
        <topology evidence="1">Multi-pass membrane protein</topology>
    </subcellularLocation>
</comment>
<sequence length="485" mass="50277">MQGERSAGDEQWSSRTGFVLAAVGAAVGLGNVWRFSAVAGTNGGGAYVLPYLVAAFVLAAPLLVLEFAVGRAYRTDVVGAFRAVRPWLAPAGWAAVGAVFVLLSYYLVLTGWVLAFALAALLGREFTFVAFTAGWAPVGYFLAAAAVVAVVVSLGVRDGIERLSKLAIPIVFLVLVGLGAFAFTLPGAREGLTFLFAPRTDALADPGVWVAALGQVFFSLSVGQGVMLTYGAYLPDEVDLRRSAVVITVADVAVALVAGVAIFPVVFSFGLEPSAGTALAFETLPTAFAAMPGGRFVAVAFFSLLFLAAVTSAVSLLEVGVSTATGNTRLSRRAATAALSVGMVVLGLPSALSYSAVDLRLGGVPVLDALDGSVGTFALPFTALLTVLAFVWLTEPAIVRERLGGGSIVPLLRYAVPIVLGATTTYRLVTAGRGGFGRVPDAIHPDAGVASLLVLGIVCLALVGWYWTREQQSSRAARRGRTERD</sequence>
<dbReference type="PANTHER" id="PTHR42948">
    <property type="entry name" value="TRANSPORTER"/>
    <property type="match status" value="1"/>
</dbReference>